<gene>
    <name evidence="2" type="ORF">C3B59_08200</name>
</gene>
<evidence type="ECO:0000313" key="2">
    <source>
        <dbReference type="EMBL" id="POH66399.1"/>
    </source>
</evidence>
<proteinExistence type="inferred from homology"/>
<dbReference type="RefSeq" id="WP_103430858.1">
    <property type="nucleotide sequence ID" value="NZ_PPXF01000037.1"/>
</dbReference>
<dbReference type="InterPro" id="IPR000600">
    <property type="entry name" value="ROK"/>
</dbReference>
<dbReference type="OrthoDB" id="37575at2"/>
<dbReference type="PANTHER" id="PTHR18964:SF149">
    <property type="entry name" value="BIFUNCTIONAL UDP-N-ACETYLGLUCOSAMINE 2-EPIMERASE_N-ACETYLMANNOSAMINE KINASE"/>
    <property type="match status" value="1"/>
</dbReference>
<dbReference type="PANTHER" id="PTHR18964">
    <property type="entry name" value="ROK (REPRESSOR, ORF, KINASE) FAMILY"/>
    <property type="match status" value="1"/>
</dbReference>
<evidence type="ECO:0000256" key="1">
    <source>
        <dbReference type="ARBA" id="ARBA00006479"/>
    </source>
</evidence>
<organism evidence="2 3">
    <name type="scientific">Cryobacterium zongtaii</name>
    <dbReference type="NCBI Taxonomy" id="1259217"/>
    <lineage>
        <taxon>Bacteria</taxon>
        <taxon>Bacillati</taxon>
        <taxon>Actinomycetota</taxon>
        <taxon>Actinomycetes</taxon>
        <taxon>Micrococcales</taxon>
        <taxon>Microbacteriaceae</taxon>
        <taxon>Cryobacterium</taxon>
    </lineage>
</organism>
<dbReference type="AlphaFoldDB" id="A0A2S3ZGG7"/>
<name>A0A2S3ZGG7_9MICO</name>
<dbReference type="InterPro" id="IPR043129">
    <property type="entry name" value="ATPase_NBD"/>
</dbReference>
<dbReference type="EMBL" id="PPXF01000037">
    <property type="protein sequence ID" value="POH66399.1"/>
    <property type="molecule type" value="Genomic_DNA"/>
</dbReference>
<comment type="similarity">
    <text evidence="1">Belongs to the ROK (NagC/XylR) family.</text>
</comment>
<accession>A0A2S3ZGG7</accession>
<reference evidence="2 3" key="1">
    <citation type="submission" date="2018-01" db="EMBL/GenBank/DDBJ databases">
        <title>Cryobacterium sp. nov., from glaciers in China.</title>
        <authorList>
            <person name="Liu Q."/>
            <person name="Xin Y.-H."/>
        </authorList>
    </citation>
    <scope>NUCLEOTIDE SEQUENCE [LARGE SCALE GENOMIC DNA]</scope>
    <source>
        <strain evidence="2 3">TMB1-8</strain>
    </source>
</reference>
<dbReference type="Proteomes" id="UP000237104">
    <property type="component" value="Unassembled WGS sequence"/>
</dbReference>
<protein>
    <submittedName>
        <fullName evidence="2">ROK family protein</fullName>
    </submittedName>
</protein>
<evidence type="ECO:0000313" key="3">
    <source>
        <dbReference type="Proteomes" id="UP000237104"/>
    </source>
</evidence>
<dbReference type="Pfam" id="PF00480">
    <property type="entry name" value="ROK"/>
    <property type="match status" value="1"/>
</dbReference>
<comment type="caution">
    <text evidence="2">The sequence shown here is derived from an EMBL/GenBank/DDBJ whole genome shotgun (WGS) entry which is preliminary data.</text>
</comment>
<dbReference type="SUPFAM" id="SSF53067">
    <property type="entry name" value="Actin-like ATPase domain"/>
    <property type="match status" value="1"/>
</dbReference>
<dbReference type="Gene3D" id="3.30.420.40">
    <property type="match status" value="2"/>
</dbReference>
<sequence>MLNAVVPESRASLHAMLDFAWAAGAFVSTDAMEATGLTRSTAIAALDELINFGLLRELPNSRAVGQYSKGRPARRFELRPEAAVVIGMDAGRSHLTTTVADLRGVPLAQETTELTAANEGTQERRAAVVAAIDSALIAAGRSRAEVLAACVGVPSPVDSHGRSPEQREGFWRRMNPDLRELLEEWVPIVRVENDASLAAVAEGATGAAVGLENFVVLLAGDRLGAGVVVDGHLLRGAHGGVGEMKAFDFVFGVESAAGIGLKLTDWVVQAATSGHIPPGHPLTDIPTEQLTGRAVLDLARQGDPWSRGLVERAGALLARVTAVFGSLYDPERVIVSGAVADGLAEVIEVARARLPTELDLPAPDLRQSLLGASAVATGAVSAALEAARTDVLRLSAEELRWREAAS</sequence>